<evidence type="ECO:0000313" key="3">
    <source>
        <dbReference type="Proteomes" id="UP000712281"/>
    </source>
</evidence>
<proteinExistence type="predicted"/>
<organism evidence="2 3">
    <name type="scientific">Brassica cretica</name>
    <name type="common">Mustard</name>
    <dbReference type="NCBI Taxonomy" id="69181"/>
    <lineage>
        <taxon>Eukaryota</taxon>
        <taxon>Viridiplantae</taxon>
        <taxon>Streptophyta</taxon>
        <taxon>Embryophyta</taxon>
        <taxon>Tracheophyta</taxon>
        <taxon>Spermatophyta</taxon>
        <taxon>Magnoliopsida</taxon>
        <taxon>eudicotyledons</taxon>
        <taxon>Gunneridae</taxon>
        <taxon>Pentapetalae</taxon>
        <taxon>rosids</taxon>
        <taxon>malvids</taxon>
        <taxon>Brassicales</taxon>
        <taxon>Brassicaceae</taxon>
        <taxon>Brassiceae</taxon>
        <taxon>Brassica</taxon>
    </lineage>
</organism>
<protein>
    <submittedName>
        <fullName evidence="2">Uncharacterized protein</fullName>
    </submittedName>
</protein>
<name>A0A8S9HNE0_BRACR</name>
<reference evidence="2" key="1">
    <citation type="submission" date="2019-12" db="EMBL/GenBank/DDBJ databases">
        <title>Genome sequencing and annotation of Brassica cretica.</title>
        <authorList>
            <person name="Studholme D.J."/>
            <person name="Sarris P.F."/>
        </authorList>
    </citation>
    <scope>NUCLEOTIDE SEQUENCE</scope>
    <source>
        <strain evidence="2">PFS-001/15</strain>
        <tissue evidence="2">Leaf</tissue>
    </source>
</reference>
<sequence length="52" mass="5672">MSGSVEDMSQCAPLGVTCLLFQLANTKGGDRDRARGHDHRRRSSVKELKIGS</sequence>
<dbReference type="AlphaFoldDB" id="A0A8S9HNE0"/>
<dbReference type="Proteomes" id="UP000712281">
    <property type="component" value="Unassembled WGS sequence"/>
</dbReference>
<accession>A0A8S9HNE0</accession>
<gene>
    <name evidence="2" type="ORF">F2Q68_00016676</name>
</gene>
<evidence type="ECO:0000313" key="2">
    <source>
        <dbReference type="EMBL" id="KAF2559453.1"/>
    </source>
</evidence>
<evidence type="ECO:0000256" key="1">
    <source>
        <dbReference type="SAM" id="MobiDB-lite"/>
    </source>
</evidence>
<comment type="caution">
    <text evidence="2">The sequence shown here is derived from an EMBL/GenBank/DDBJ whole genome shotgun (WGS) entry which is preliminary data.</text>
</comment>
<feature type="region of interest" description="Disordered" evidence="1">
    <location>
        <begin position="27"/>
        <end position="52"/>
    </location>
</feature>
<dbReference type="EMBL" id="QGKW02001940">
    <property type="protein sequence ID" value="KAF2559453.1"/>
    <property type="molecule type" value="Genomic_DNA"/>
</dbReference>